<keyword evidence="2" id="KW-1185">Reference proteome</keyword>
<evidence type="ECO:0000313" key="2">
    <source>
        <dbReference type="Proteomes" id="UP000095283"/>
    </source>
</evidence>
<proteinExistence type="predicted"/>
<keyword evidence="1" id="KW-0472">Membrane</keyword>
<accession>A0A1I7WPU2</accession>
<feature type="transmembrane region" description="Helical" evidence="1">
    <location>
        <begin position="159"/>
        <end position="181"/>
    </location>
</feature>
<dbReference type="WBParaSite" id="Hba_07168">
    <property type="protein sequence ID" value="Hba_07168"/>
    <property type="gene ID" value="Hba_07168"/>
</dbReference>
<organism evidence="2 3">
    <name type="scientific">Heterorhabditis bacteriophora</name>
    <name type="common">Entomopathogenic nematode worm</name>
    <dbReference type="NCBI Taxonomy" id="37862"/>
    <lineage>
        <taxon>Eukaryota</taxon>
        <taxon>Metazoa</taxon>
        <taxon>Ecdysozoa</taxon>
        <taxon>Nematoda</taxon>
        <taxon>Chromadorea</taxon>
        <taxon>Rhabditida</taxon>
        <taxon>Rhabditina</taxon>
        <taxon>Rhabditomorpha</taxon>
        <taxon>Strongyloidea</taxon>
        <taxon>Heterorhabditidae</taxon>
        <taxon>Heterorhabditis</taxon>
    </lineage>
</organism>
<evidence type="ECO:0000256" key="1">
    <source>
        <dbReference type="SAM" id="Phobius"/>
    </source>
</evidence>
<sequence>MIKGHTVLLCNHFCKHKRLIYQTSPNELSLVIYSFNFYVNKQITTILSKLTEVFLKILTLFCFKLIIFNKIKMLIITLSFLQKREYLAHKICKLLFIIHSIFIFSTYIFQFPVSILKNLIFPLHLLFMLCFLFSKHSFSENMKFNESYVPPLGERLGAGISYFLFSLMGTIANILVAYAMWRHKRCTFYS</sequence>
<feature type="transmembrane region" description="Helical" evidence="1">
    <location>
        <begin position="93"/>
        <end position="113"/>
    </location>
</feature>
<keyword evidence="1" id="KW-1133">Transmembrane helix</keyword>
<name>A0A1I7WPU2_HETBA</name>
<dbReference type="AlphaFoldDB" id="A0A1I7WPU2"/>
<keyword evidence="1" id="KW-0812">Transmembrane</keyword>
<reference evidence="3" key="1">
    <citation type="submission" date="2016-11" db="UniProtKB">
        <authorList>
            <consortium name="WormBaseParasite"/>
        </authorList>
    </citation>
    <scope>IDENTIFICATION</scope>
</reference>
<feature type="transmembrane region" description="Helical" evidence="1">
    <location>
        <begin position="57"/>
        <end position="81"/>
    </location>
</feature>
<evidence type="ECO:0000313" key="3">
    <source>
        <dbReference type="WBParaSite" id="Hba_07168"/>
    </source>
</evidence>
<dbReference type="Proteomes" id="UP000095283">
    <property type="component" value="Unplaced"/>
</dbReference>
<protein>
    <submittedName>
        <fullName evidence="3">Uncharacterized protein</fullName>
    </submittedName>
</protein>